<dbReference type="SUPFAM" id="SSF117892">
    <property type="entry name" value="Band 7/SPFH domain"/>
    <property type="match status" value="1"/>
</dbReference>
<dbReference type="GO" id="GO:0008233">
    <property type="term" value="F:peptidase activity"/>
    <property type="evidence" value="ECO:0007669"/>
    <property type="project" value="UniProtKB-KW"/>
</dbReference>
<protein>
    <submittedName>
        <fullName evidence="5">Membrane protease subunit stomatin/prohibitin-like protein</fullName>
    </submittedName>
</protein>
<dbReference type="InterPro" id="IPR036013">
    <property type="entry name" value="Band_7/SPFH_dom_sf"/>
</dbReference>
<sequence length="376" mass="42348">MDEQPLSPDEQPEVERKSARETVYELFLTLRFYVYTFLLVVLLGLGFLWPRMFITVPAGHHAVMYRYFEAGTVTDRIWGEGFHVIPPWDTLTVYESRLQQKTLRFSVLSDEGLDLEVVVSVRYRPHRNQLGLLHQDIGPNYFERLIKPEVEAHVRRTFGNRPAHEIYSSSKDVLQELRNIPMITRIDEDDADDAGAGGVGVEVREAMQDLTGELPGELLGEPVSSTPELGYIDVQEIKLMDINLPEIVKAAIADKYRQEQLKLEYIHRIAREEQEAERKRIEAAGIRDYNSIVSEISPALLRWRDIEATRELAKSPNAKVVVLGQGGGQTPLLFSLGDAPEGPDASQQRADDGPSDALPDDGPLEVLPEAPTDDLP</sequence>
<dbReference type="EMBL" id="ABCS01000034">
    <property type="protein sequence ID" value="EDM78174.1"/>
    <property type="molecule type" value="Genomic_DNA"/>
</dbReference>
<feature type="region of interest" description="Disordered" evidence="2">
    <location>
        <begin position="332"/>
        <end position="376"/>
    </location>
</feature>
<name>A6G7G5_9BACT</name>
<dbReference type="GO" id="GO:0016020">
    <property type="term" value="C:membrane"/>
    <property type="evidence" value="ECO:0007669"/>
    <property type="project" value="UniProtKB-SubCell"/>
</dbReference>
<dbReference type="eggNOG" id="COG0330">
    <property type="taxonomic scope" value="Bacteria"/>
</dbReference>
<accession>A6G7G5</accession>
<keyword evidence="3" id="KW-0472">Membrane</keyword>
<dbReference type="STRING" id="391625.PPSIR1_00535"/>
<organism evidence="5 6">
    <name type="scientific">Plesiocystis pacifica SIR-1</name>
    <dbReference type="NCBI Taxonomy" id="391625"/>
    <lineage>
        <taxon>Bacteria</taxon>
        <taxon>Pseudomonadati</taxon>
        <taxon>Myxococcota</taxon>
        <taxon>Polyangia</taxon>
        <taxon>Nannocystales</taxon>
        <taxon>Nannocystaceae</taxon>
        <taxon>Plesiocystis</taxon>
    </lineage>
</organism>
<dbReference type="PANTHER" id="PTHR23222:SF0">
    <property type="entry name" value="PROHIBITIN 1"/>
    <property type="match status" value="1"/>
</dbReference>
<evidence type="ECO:0000256" key="3">
    <source>
        <dbReference type="SAM" id="Phobius"/>
    </source>
</evidence>
<proteinExistence type="predicted"/>
<keyword evidence="5" id="KW-0378">Hydrolase</keyword>
<feature type="transmembrane region" description="Helical" evidence="3">
    <location>
        <begin position="32"/>
        <end position="49"/>
    </location>
</feature>
<feature type="domain" description="Band 7" evidence="4">
    <location>
        <begin position="55"/>
        <end position="276"/>
    </location>
</feature>
<evidence type="ECO:0000313" key="6">
    <source>
        <dbReference type="Proteomes" id="UP000005801"/>
    </source>
</evidence>
<gene>
    <name evidence="5" type="ORF">PPSIR1_00535</name>
</gene>
<keyword evidence="5" id="KW-0645">Protease</keyword>
<dbReference type="CDD" id="cd03401">
    <property type="entry name" value="SPFH_prohibitin"/>
    <property type="match status" value="1"/>
</dbReference>
<evidence type="ECO:0000256" key="1">
    <source>
        <dbReference type="ARBA" id="ARBA00004167"/>
    </source>
</evidence>
<comment type="subcellular location">
    <subcellularLocation>
        <location evidence="1">Membrane</location>
        <topology evidence="1">Single-pass membrane protein</topology>
    </subcellularLocation>
</comment>
<dbReference type="InterPro" id="IPR000163">
    <property type="entry name" value="Prohibitin"/>
</dbReference>
<dbReference type="Pfam" id="PF01145">
    <property type="entry name" value="Band_7"/>
    <property type="match status" value="1"/>
</dbReference>
<dbReference type="Proteomes" id="UP000005801">
    <property type="component" value="Unassembled WGS sequence"/>
</dbReference>
<evidence type="ECO:0000259" key="4">
    <source>
        <dbReference type="Pfam" id="PF01145"/>
    </source>
</evidence>
<dbReference type="PANTHER" id="PTHR23222">
    <property type="entry name" value="PROHIBITIN"/>
    <property type="match status" value="1"/>
</dbReference>
<evidence type="ECO:0000313" key="5">
    <source>
        <dbReference type="EMBL" id="EDM78174.1"/>
    </source>
</evidence>
<dbReference type="AlphaFoldDB" id="A6G7G5"/>
<dbReference type="RefSeq" id="WP_006972660.1">
    <property type="nucleotide sequence ID" value="NZ_ABCS01000034.1"/>
</dbReference>
<reference evidence="5 6" key="1">
    <citation type="submission" date="2007-06" db="EMBL/GenBank/DDBJ databases">
        <authorList>
            <person name="Shimkets L."/>
            <person name="Ferriera S."/>
            <person name="Johnson J."/>
            <person name="Kravitz S."/>
            <person name="Beeson K."/>
            <person name="Sutton G."/>
            <person name="Rogers Y.-H."/>
            <person name="Friedman R."/>
            <person name="Frazier M."/>
            <person name="Venter J.C."/>
        </authorList>
    </citation>
    <scope>NUCLEOTIDE SEQUENCE [LARGE SCALE GENOMIC DNA]</scope>
    <source>
        <strain evidence="5 6">SIR-1</strain>
    </source>
</reference>
<keyword evidence="3" id="KW-1133">Transmembrane helix</keyword>
<comment type="caution">
    <text evidence="5">The sequence shown here is derived from an EMBL/GenBank/DDBJ whole genome shotgun (WGS) entry which is preliminary data.</text>
</comment>
<dbReference type="OrthoDB" id="9792660at2"/>
<dbReference type="GO" id="GO:0006508">
    <property type="term" value="P:proteolysis"/>
    <property type="evidence" value="ECO:0007669"/>
    <property type="project" value="UniProtKB-KW"/>
</dbReference>
<dbReference type="Gene3D" id="3.30.479.30">
    <property type="entry name" value="Band 7 domain"/>
    <property type="match status" value="1"/>
</dbReference>
<keyword evidence="6" id="KW-1185">Reference proteome</keyword>
<evidence type="ECO:0000256" key="2">
    <source>
        <dbReference type="SAM" id="MobiDB-lite"/>
    </source>
</evidence>
<dbReference type="InterPro" id="IPR001107">
    <property type="entry name" value="Band_7"/>
</dbReference>
<keyword evidence="3" id="KW-0812">Transmembrane</keyword>